<reference evidence="1" key="1">
    <citation type="journal article" date="2023" name="J. Hazard. Mater.">
        <title>Anaerobic biodegradation of pyrene and benzo[a]pyrene by a new sulfate-reducing Desulforamulus aquiferis strain DSA.</title>
        <authorList>
            <person name="Zhang Z."/>
            <person name="Sun J."/>
            <person name="Gong X."/>
            <person name="Wang C."/>
            <person name="Wang H."/>
        </authorList>
    </citation>
    <scope>NUCLEOTIDE SEQUENCE</scope>
    <source>
        <strain evidence="1">DSA</strain>
    </source>
</reference>
<comment type="caution">
    <text evidence="1">The sequence shown here is derived from an EMBL/GenBank/DDBJ whole genome shotgun (WGS) entry which is preliminary data.</text>
</comment>
<proteinExistence type="predicted"/>
<evidence type="ECO:0000313" key="2">
    <source>
        <dbReference type="Proteomes" id="UP001172911"/>
    </source>
</evidence>
<sequence>MFFPPSKPAKTTVKSPMVPGFPGLQFNMSIDHMQLLGTLAMMTLSRQPGFKKQMEETMDFLRQIQQAAEAIAVQMEVVQTEFKKIKADEQIIEAVPRQTNQYGNPFLQHLFRLMG</sequence>
<protein>
    <submittedName>
        <fullName evidence="1">Uncharacterized protein</fullName>
    </submittedName>
</protein>
<evidence type="ECO:0000313" key="1">
    <source>
        <dbReference type="EMBL" id="MDO7788708.1"/>
    </source>
</evidence>
<dbReference type="EMBL" id="JARPTC010000023">
    <property type="protein sequence ID" value="MDO7788708.1"/>
    <property type="molecule type" value="Genomic_DNA"/>
</dbReference>
<name>A0AAW7ZG77_9FIRM</name>
<dbReference type="AlphaFoldDB" id="A0AAW7ZG77"/>
<reference evidence="1" key="2">
    <citation type="submission" date="2023-03" db="EMBL/GenBank/DDBJ databases">
        <authorList>
            <person name="Zhang Z."/>
        </authorList>
    </citation>
    <scope>NUCLEOTIDE SEQUENCE</scope>
    <source>
        <strain evidence="1">DSA</strain>
    </source>
</reference>
<dbReference type="RefSeq" id="WP_304544872.1">
    <property type="nucleotide sequence ID" value="NZ_JARPTC010000023.1"/>
</dbReference>
<dbReference type="Proteomes" id="UP001172911">
    <property type="component" value="Unassembled WGS sequence"/>
</dbReference>
<gene>
    <name evidence="1" type="ORF">P6N53_15875</name>
</gene>
<accession>A0AAW7ZG77</accession>
<keyword evidence="2" id="KW-1185">Reference proteome</keyword>
<organism evidence="1 2">
    <name type="scientific">Desulforamulus aquiferis</name>
    <dbReference type="NCBI Taxonomy" id="1397668"/>
    <lineage>
        <taxon>Bacteria</taxon>
        <taxon>Bacillati</taxon>
        <taxon>Bacillota</taxon>
        <taxon>Clostridia</taxon>
        <taxon>Eubacteriales</taxon>
        <taxon>Peptococcaceae</taxon>
        <taxon>Desulforamulus</taxon>
    </lineage>
</organism>